<dbReference type="PROSITE" id="PS50110">
    <property type="entry name" value="RESPONSE_REGULATORY"/>
    <property type="match status" value="1"/>
</dbReference>
<name>A0ABP7Q313_9SPHI</name>
<feature type="modified residue" description="4-aspartylphosphate" evidence="2">
    <location>
        <position position="52"/>
    </location>
</feature>
<dbReference type="PANTHER" id="PTHR44591:SF3">
    <property type="entry name" value="RESPONSE REGULATORY DOMAIN-CONTAINING PROTEIN"/>
    <property type="match status" value="1"/>
</dbReference>
<keyword evidence="5" id="KW-1185">Reference proteome</keyword>
<dbReference type="SMART" id="SM00448">
    <property type="entry name" value="REC"/>
    <property type="match status" value="1"/>
</dbReference>
<reference evidence="5" key="1">
    <citation type="journal article" date="2019" name="Int. J. Syst. Evol. Microbiol.">
        <title>The Global Catalogue of Microorganisms (GCM) 10K type strain sequencing project: providing services to taxonomists for standard genome sequencing and annotation.</title>
        <authorList>
            <consortium name="The Broad Institute Genomics Platform"/>
            <consortium name="The Broad Institute Genome Sequencing Center for Infectious Disease"/>
            <person name="Wu L."/>
            <person name="Ma J."/>
        </authorList>
    </citation>
    <scope>NUCLEOTIDE SEQUENCE [LARGE SCALE GENOMIC DNA]</scope>
    <source>
        <strain evidence="5">JCM 16601</strain>
    </source>
</reference>
<dbReference type="PANTHER" id="PTHR44591">
    <property type="entry name" value="STRESS RESPONSE REGULATOR PROTEIN 1"/>
    <property type="match status" value="1"/>
</dbReference>
<dbReference type="Pfam" id="PF00072">
    <property type="entry name" value="Response_reg"/>
    <property type="match status" value="1"/>
</dbReference>
<gene>
    <name evidence="4" type="ORF">GCM10022210_27780</name>
</gene>
<evidence type="ECO:0000256" key="1">
    <source>
        <dbReference type="ARBA" id="ARBA00022553"/>
    </source>
</evidence>
<proteinExistence type="predicted"/>
<sequence>MAKKILVIEDDKDIRDTIVYVLEEEKYEVVSSDNARILKKLHEISPDLILLDNWLTDWSSDASGQEISRGLKNNPATSHIPVIIISAVNNIEEITKAGNADGYLKKPFDLTGLIAIVKKHVVVE</sequence>
<protein>
    <recommendedName>
        <fullName evidence="3">Response regulatory domain-containing protein</fullName>
    </recommendedName>
</protein>
<dbReference type="Proteomes" id="UP001500742">
    <property type="component" value="Unassembled WGS sequence"/>
</dbReference>
<feature type="domain" description="Response regulatory" evidence="3">
    <location>
        <begin position="4"/>
        <end position="121"/>
    </location>
</feature>
<dbReference type="InterPro" id="IPR001789">
    <property type="entry name" value="Sig_transdc_resp-reg_receiver"/>
</dbReference>
<organism evidence="4 5">
    <name type="scientific">Mucilaginibacter dorajii</name>
    <dbReference type="NCBI Taxonomy" id="692994"/>
    <lineage>
        <taxon>Bacteria</taxon>
        <taxon>Pseudomonadati</taxon>
        <taxon>Bacteroidota</taxon>
        <taxon>Sphingobacteriia</taxon>
        <taxon>Sphingobacteriales</taxon>
        <taxon>Sphingobacteriaceae</taxon>
        <taxon>Mucilaginibacter</taxon>
    </lineage>
</organism>
<dbReference type="InterPro" id="IPR050595">
    <property type="entry name" value="Bact_response_regulator"/>
</dbReference>
<evidence type="ECO:0000256" key="2">
    <source>
        <dbReference type="PROSITE-ProRule" id="PRU00169"/>
    </source>
</evidence>
<keyword evidence="1 2" id="KW-0597">Phosphoprotein</keyword>
<comment type="caution">
    <text evidence="4">The sequence shown here is derived from an EMBL/GenBank/DDBJ whole genome shotgun (WGS) entry which is preliminary data.</text>
</comment>
<dbReference type="SUPFAM" id="SSF52172">
    <property type="entry name" value="CheY-like"/>
    <property type="match status" value="1"/>
</dbReference>
<evidence type="ECO:0000313" key="4">
    <source>
        <dbReference type="EMBL" id="GAA3975700.1"/>
    </source>
</evidence>
<dbReference type="EMBL" id="BAAAZC010000019">
    <property type="protein sequence ID" value="GAA3975700.1"/>
    <property type="molecule type" value="Genomic_DNA"/>
</dbReference>
<dbReference type="RefSeq" id="WP_259087568.1">
    <property type="nucleotide sequence ID" value="NZ_BAAAZC010000019.1"/>
</dbReference>
<evidence type="ECO:0000313" key="5">
    <source>
        <dbReference type="Proteomes" id="UP001500742"/>
    </source>
</evidence>
<dbReference type="Gene3D" id="3.40.50.2300">
    <property type="match status" value="1"/>
</dbReference>
<accession>A0ABP7Q313</accession>
<evidence type="ECO:0000259" key="3">
    <source>
        <dbReference type="PROSITE" id="PS50110"/>
    </source>
</evidence>
<dbReference type="InterPro" id="IPR011006">
    <property type="entry name" value="CheY-like_superfamily"/>
</dbReference>